<evidence type="ECO:0000313" key="3">
    <source>
        <dbReference type="Proteomes" id="UP000002743"/>
    </source>
</evidence>
<accession>C6XAH1</accession>
<feature type="region of interest" description="Disordered" evidence="1">
    <location>
        <begin position="33"/>
        <end position="139"/>
    </location>
</feature>
<evidence type="ECO:0000256" key="1">
    <source>
        <dbReference type="SAM" id="MobiDB-lite"/>
    </source>
</evidence>
<dbReference type="KEGG" id="mei:Msip34_0655"/>
<name>C6XAH1_METGS</name>
<feature type="compositionally biased region" description="Low complexity" evidence="1">
    <location>
        <begin position="52"/>
        <end position="66"/>
    </location>
</feature>
<dbReference type="AlphaFoldDB" id="C6XAH1"/>
<sequence>MGFFNTVLKSVAKKAALAALVVVGKQVLTKAIGSAIDKRKAEDTGVGEETQAPSAAAVPSDAPVKAKPVRRSRAKPKPAVATDEKPVKKPAASRSKPKDASTSTATARKPRAPRKPKVVESKGEEPGTPNQPAQGPASE</sequence>
<feature type="compositionally biased region" description="Basic residues" evidence="1">
    <location>
        <begin position="67"/>
        <end position="76"/>
    </location>
</feature>
<dbReference type="HOGENOM" id="CLU_1852895_0_0_4"/>
<dbReference type="STRING" id="582744.Msip34_0655"/>
<keyword evidence="3" id="KW-1185">Reference proteome</keyword>
<proteinExistence type="predicted"/>
<protein>
    <submittedName>
        <fullName evidence="2">DnaK supressor</fullName>
    </submittedName>
</protein>
<dbReference type="Proteomes" id="UP000002743">
    <property type="component" value="Chromosome"/>
</dbReference>
<evidence type="ECO:0000313" key="2">
    <source>
        <dbReference type="EMBL" id="ACT49903.1"/>
    </source>
</evidence>
<gene>
    <name evidence="2" type="ordered locus">Msip34_0655</name>
</gene>
<dbReference type="EMBL" id="CP001674">
    <property type="protein sequence ID" value="ACT49903.1"/>
    <property type="molecule type" value="Genomic_DNA"/>
</dbReference>
<dbReference type="RefSeq" id="WP_015829515.1">
    <property type="nucleotide sequence ID" value="NC_012969.1"/>
</dbReference>
<reference evidence="3" key="1">
    <citation type="submission" date="2009-07" db="EMBL/GenBank/DDBJ databases">
        <title>Complete sequence of chromosome of Methylovorus sp. SIP3-4.</title>
        <authorList>
            <person name="Lucas S."/>
            <person name="Copeland A."/>
            <person name="Lapidus A."/>
            <person name="Glavina del Rio T."/>
            <person name="Tice H."/>
            <person name="Bruce D."/>
            <person name="Goodwin L."/>
            <person name="Pitluck S."/>
            <person name="Clum A."/>
            <person name="Larimer F."/>
            <person name="Land M."/>
            <person name="Hauser L."/>
            <person name="Kyrpides N."/>
            <person name="Mikhailova N."/>
            <person name="Kayluzhnaya M."/>
            <person name="Chistoserdova L."/>
        </authorList>
    </citation>
    <scope>NUCLEOTIDE SEQUENCE [LARGE SCALE GENOMIC DNA]</scope>
    <source>
        <strain evidence="3">SIP3-4</strain>
    </source>
</reference>
<reference evidence="2 3" key="2">
    <citation type="journal article" date="2011" name="J. Bacteriol.">
        <title>Genomes of three methylotrophs from a single niche uncover genetic and metabolic divergence of Methylophilaceae.</title>
        <authorList>
            <person name="Lapidus A."/>
            <person name="Clum A."/>
            <person name="Labutti K."/>
            <person name="Kaluzhnaya M.G."/>
            <person name="Lim S."/>
            <person name="Beck D.A."/>
            <person name="Glavina Del Rio T."/>
            <person name="Nolan M."/>
            <person name="Mavromatis K."/>
            <person name="Huntemann M."/>
            <person name="Lucas S."/>
            <person name="Lidstrom M.E."/>
            <person name="Ivanova N."/>
            <person name="Chistoserdova L."/>
        </authorList>
    </citation>
    <scope>NUCLEOTIDE SEQUENCE [LARGE SCALE GENOMIC DNA]</scope>
    <source>
        <strain evidence="2 3">SIP3-4</strain>
    </source>
</reference>
<organism evidence="2 3">
    <name type="scientific">Methylovorus glucosotrophus (strain SIP3-4)</name>
    <dbReference type="NCBI Taxonomy" id="582744"/>
    <lineage>
        <taxon>Bacteria</taxon>
        <taxon>Pseudomonadati</taxon>
        <taxon>Pseudomonadota</taxon>
        <taxon>Betaproteobacteria</taxon>
        <taxon>Nitrosomonadales</taxon>
        <taxon>Methylophilaceae</taxon>
        <taxon>Methylovorus</taxon>
    </lineage>
</organism>